<reference evidence="2 3" key="1">
    <citation type="submission" date="2018-08" db="EMBL/GenBank/DDBJ databases">
        <title>Genomic Encyclopedia of Type Strains, Phase IV (KMG-IV): sequencing the most valuable type-strain genomes for metagenomic binning, comparative biology and taxonomic classification.</title>
        <authorList>
            <person name="Goeker M."/>
        </authorList>
    </citation>
    <scope>NUCLEOTIDE SEQUENCE [LARGE SCALE GENOMIC DNA]</scope>
    <source>
        <strain evidence="2 3">DSM 18841</strain>
    </source>
</reference>
<evidence type="ECO:0000313" key="3">
    <source>
        <dbReference type="Proteomes" id="UP000256884"/>
    </source>
</evidence>
<evidence type="ECO:0000313" key="2">
    <source>
        <dbReference type="EMBL" id="REH52410.1"/>
    </source>
</evidence>
<feature type="chain" id="PRO_5017710043" evidence="1">
    <location>
        <begin position="20"/>
        <end position="57"/>
    </location>
</feature>
<accession>A0A3E0I1J1</accession>
<name>A0A3E0I1J1_9FLAO</name>
<sequence>MMKKVVFIAICTVSLLGFSSCGSTSPCGLAKTNQNKQKQHQQQEIVVADATEVAIAE</sequence>
<dbReference type="PROSITE" id="PS51257">
    <property type="entry name" value="PROKAR_LIPOPROTEIN"/>
    <property type="match status" value="1"/>
</dbReference>
<proteinExistence type="predicted"/>
<keyword evidence="3" id="KW-1185">Reference proteome</keyword>
<evidence type="ECO:0000256" key="1">
    <source>
        <dbReference type="SAM" id="SignalP"/>
    </source>
</evidence>
<organism evidence="2 3">
    <name type="scientific">Tenacibaculum gallaicum</name>
    <dbReference type="NCBI Taxonomy" id="561505"/>
    <lineage>
        <taxon>Bacteria</taxon>
        <taxon>Pseudomonadati</taxon>
        <taxon>Bacteroidota</taxon>
        <taxon>Flavobacteriia</taxon>
        <taxon>Flavobacteriales</taxon>
        <taxon>Flavobacteriaceae</taxon>
        <taxon>Tenacibaculum</taxon>
    </lineage>
</organism>
<dbReference type="AlphaFoldDB" id="A0A3E0I1J1"/>
<gene>
    <name evidence="2" type="ORF">C7448_103142</name>
</gene>
<dbReference type="Proteomes" id="UP000256884">
    <property type="component" value="Unassembled WGS sequence"/>
</dbReference>
<feature type="signal peptide" evidence="1">
    <location>
        <begin position="1"/>
        <end position="19"/>
    </location>
</feature>
<dbReference type="EMBL" id="QUNS01000003">
    <property type="protein sequence ID" value="REH52410.1"/>
    <property type="molecule type" value="Genomic_DNA"/>
</dbReference>
<keyword evidence="1" id="KW-0732">Signal</keyword>
<comment type="caution">
    <text evidence="2">The sequence shown here is derived from an EMBL/GenBank/DDBJ whole genome shotgun (WGS) entry which is preliminary data.</text>
</comment>
<protein>
    <submittedName>
        <fullName evidence="2">Uncharacterized protein</fullName>
    </submittedName>
</protein>